<dbReference type="InterPro" id="IPR027417">
    <property type="entry name" value="P-loop_NTPase"/>
</dbReference>
<sequence length="312" mass="35866">MQRVETVEDHNTSMNSFPTKFQSKVEMAKSMREEEKLYRYNGVLYPVIISPEENLRALETVEARSDDIMLVAYPKCGFNWMVAILRKIITASTGEKVESKMPPLLEFFGPETLQLLHQAPSPRLLGTHMHPDNIPASFYQKKTKMLVVFRNPKDTLVSFYHFSNKNPVLPTAEPWDQFFMDFISGEVPWGSYFDHALAWEKRMNDPNIMIITFEELKMDLSGSVQKVAEFFGFKLTDAQIQSIAEESTFDAMKKGSRDSHGQMGNVFFRKGEVGDWRNHFSQAQSEQMNAAFEKHLGGTKLGARLNYDVYCK</sequence>
<dbReference type="Gene3D" id="3.40.50.300">
    <property type="entry name" value="P-loop containing nucleotide triphosphate hydrolases"/>
    <property type="match status" value="1"/>
</dbReference>
<reference evidence="5 6" key="1">
    <citation type="submission" date="2019-06" db="EMBL/GenBank/DDBJ databases">
        <title>A chromosome-scale genome assembly of the striped catfish, Pangasianodon hypophthalmus.</title>
        <authorList>
            <person name="Wen M."/>
            <person name="Zahm M."/>
            <person name="Roques C."/>
            <person name="Cabau C."/>
            <person name="Klopp C."/>
            <person name="Donnadieu C."/>
            <person name="Jouanno E."/>
            <person name="Avarre J.-C."/>
            <person name="Campet M."/>
            <person name="Ha T.T.T."/>
            <person name="Dugue R."/>
            <person name="Lampietro C."/>
            <person name="Louis A."/>
            <person name="Herpin A."/>
            <person name="Echchiki A."/>
            <person name="Berthelot C."/>
            <person name="Parey E."/>
            <person name="Roest-Crollius H."/>
            <person name="Braasch I."/>
            <person name="Postlethwait J."/>
            <person name="Bobe J."/>
            <person name="Montfort J."/>
            <person name="Bouchez O."/>
            <person name="Begum T."/>
            <person name="Schartl M."/>
            <person name="Guiguen Y."/>
        </authorList>
    </citation>
    <scope>NUCLEOTIDE SEQUENCE [LARGE SCALE GENOMIC DNA]</scope>
    <source>
        <strain evidence="5 6">Indonesia</strain>
        <tissue evidence="5">Blood</tissue>
    </source>
</reference>
<proteinExistence type="inferred from homology"/>
<organism evidence="5 6">
    <name type="scientific">Pangasianodon hypophthalmus</name>
    <name type="common">Striped catfish</name>
    <name type="synonym">Helicophagus hypophthalmus</name>
    <dbReference type="NCBI Taxonomy" id="310915"/>
    <lineage>
        <taxon>Eukaryota</taxon>
        <taxon>Metazoa</taxon>
        <taxon>Chordata</taxon>
        <taxon>Craniata</taxon>
        <taxon>Vertebrata</taxon>
        <taxon>Euteleostomi</taxon>
        <taxon>Actinopterygii</taxon>
        <taxon>Neopterygii</taxon>
        <taxon>Teleostei</taxon>
        <taxon>Ostariophysi</taxon>
        <taxon>Siluriformes</taxon>
        <taxon>Pangasiidae</taxon>
        <taxon>Pangasianodon</taxon>
    </lineage>
</organism>
<feature type="domain" description="Sulfotransferase" evidence="4">
    <location>
        <begin position="66"/>
        <end position="299"/>
    </location>
</feature>
<protein>
    <recommendedName>
        <fullName evidence="3">Sulfotransferase</fullName>
        <ecNumber evidence="3">2.8.2.-</ecNumber>
    </recommendedName>
</protein>
<evidence type="ECO:0000256" key="1">
    <source>
        <dbReference type="ARBA" id="ARBA00005771"/>
    </source>
</evidence>
<evidence type="ECO:0000313" key="6">
    <source>
        <dbReference type="Proteomes" id="UP000327468"/>
    </source>
</evidence>
<evidence type="ECO:0000259" key="4">
    <source>
        <dbReference type="Pfam" id="PF00685"/>
    </source>
</evidence>
<dbReference type="GO" id="GO:0008146">
    <property type="term" value="F:sulfotransferase activity"/>
    <property type="evidence" value="ECO:0007669"/>
    <property type="project" value="InterPro"/>
</dbReference>
<dbReference type="EC" id="2.8.2.-" evidence="3"/>
<dbReference type="InterPro" id="IPR000863">
    <property type="entry name" value="Sulfotransferase_dom"/>
</dbReference>
<evidence type="ECO:0000256" key="3">
    <source>
        <dbReference type="RuleBase" id="RU361155"/>
    </source>
</evidence>
<dbReference type="Pfam" id="PF00685">
    <property type="entry name" value="Sulfotransfer_1"/>
    <property type="match status" value="1"/>
</dbReference>
<dbReference type="AlphaFoldDB" id="A0A5N5JH08"/>
<dbReference type="SUPFAM" id="SSF52540">
    <property type="entry name" value="P-loop containing nucleoside triphosphate hydrolases"/>
    <property type="match status" value="1"/>
</dbReference>
<dbReference type="PANTHER" id="PTHR11783">
    <property type="entry name" value="SULFOTRANSFERASE SULT"/>
    <property type="match status" value="1"/>
</dbReference>
<dbReference type="OrthoDB" id="205623at2759"/>
<keyword evidence="6" id="KW-1185">Reference proteome</keyword>
<keyword evidence="2 3" id="KW-0808">Transferase</keyword>
<evidence type="ECO:0000313" key="5">
    <source>
        <dbReference type="EMBL" id="KAB5518441.1"/>
    </source>
</evidence>
<gene>
    <name evidence="5" type="ORF">PHYPO_G00165940</name>
</gene>
<dbReference type="EMBL" id="VFJC01000029">
    <property type="protein sequence ID" value="KAB5518441.1"/>
    <property type="molecule type" value="Genomic_DNA"/>
</dbReference>
<dbReference type="Proteomes" id="UP000327468">
    <property type="component" value="Chromosome 28"/>
</dbReference>
<name>A0A5N5JH08_PANHP</name>
<accession>A0A5N5JH08</accession>
<comment type="similarity">
    <text evidence="1 3">Belongs to the sulfotransferase 1 family.</text>
</comment>
<evidence type="ECO:0000256" key="2">
    <source>
        <dbReference type="ARBA" id="ARBA00022679"/>
    </source>
</evidence>
<comment type="caution">
    <text evidence="5">The sequence shown here is derived from an EMBL/GenBank/DDBJ whole genome shotgun (WGS) entry which is preliminary data.</text>
</comment>